<dbReference type="InterPro" id="IPR006641">
    <property type="entry name" value="YqgF/RNaseH-like_dom"/>
</dbReference>
<dbReference type="OrthoDB" id="9796140at2"/>
<dbReference type="EC" id="3.1.-.-" evidence="5"/>
<dbReference type="InterPro" id="IPR012337">
    <property type="entry name" value="RNaseH-like_sf"/>
</dbReference>
<dbReference type="SMART" id="SM00732">
    <property type="entry name" value="YqgFc"/>
    <property type="match status" value="1"/>
</dbReference>
<feature type="domain" description="YqgF/RNase H-like" evidence="7">
    <location>
        <begin position="2"/>
        <end position="103"/>
    </location>
</feature>
<dbReference type="EMBL" id="BIXY01000010">
    <property type="protein sequence ID" value="GCF07448.1"/>
    <property type="molecule type" value="Genomic_DNA"/>
</dbReference>
<keyword evidence="9" id="KW-1185">Reference proteome</keyword>
<dbReference type="RefSeq" id="WP_149400467.1">
    <property type="nucleotide sequence ID" value="NZ_BIXY01000010.1"/>
</dbReference>
<dbReference type="PANTHER" id="PTHR33317">
    <property type="entry name" value="POLYNUCLEOTIDYL TRANSFERASE, RIBONUCLEASE H-LIKE SUPERFAMILY PROTEIN"/>
    <property type="match status" value="1"/>
</dbReference>
<name>A0A5A5T7S9_9CHLR</name>
<dbReference type="Proteomes" id="UP000322530">
    <property type="component" value="Unassembled WGS sequence"/>
</dbReference>
<dbReference type="GO" id="GO:0016788">
    <property type="term" value="F:hydrolase activity, acting on ester bonds"/>
    <property type="evidence" value="ECO:0007669"/>
    <property type="project" value="UniProtKB-UniRule"/>
</dbReference>
<keyword evidence="4 5" id="KW-0378">Hydrolase</keyword>
<evidence type="ECO:0000256" key="4">
    <source>
        <dbReference type="ARBA" id="ARBA00022801"/>
    </source>
</evidence>
<proteinExistence type="inferred from homology"/>
<evidence type="ECO:0000256" key="1">
    <source>
        <dbReference type="ARBA" id="ARBA00022490"/>
    </source>
</evidence>
<dbReference type="SUPFAM" id="SSF53098">
    <property type="entry name" value="Ribonuclease H-like"/>
    <property type="match status" value="1"/>
</dbReference>
<dbReference type="GO" id="GO:0000967">
    <property type="term" value="P:rRNA 5'-end processing"/>
    <property type="evidence" value="ECO:0007669"/>
    <property type="project" value="UniProtKB-UniRule"/>
</dbReference>
<evidence type="ECO:0000256" key="3">
    <source>
        <dbReference type="ARBA" id="ARBA00022722"/>
    </source>
</evidence>
<dbReference type="InterPro" id="IPR005227">
    <property type="entry name" value="YqgF"/>
</dbReference>
<organism evidence="8 9">
    <name type="scientific">Dictyobacter arantiisoli</name>
    <dbReference type="NCBI Taxonomy" id="2014874"/>
    <lineage>
        <taxon>Bacteria</taxon>
        <taxon>Bacillati</taxon>
        <taxon>Chloroflexota</taxon>
        <taxon>Ktedonobacteria</taxon>
        <taxon>Ktedonobacterales</taxon>
        <taxon>Dictyobacteraceae</taxon>
        <taxon>Dictyobacter</taxon>
    </lineage>
</organism>
<dbReference type="Gene3D" id="3.30.420.140">
    <property type="entry name" value="YqgF/RNase H-like domain"/>
    <property type="match status" value="1"/>
</dbReference>
<protein>
    <recommendedName>
        <fullName evidence="5">Putative pre-16S rRNA nuclease</fullName>
        <ecNumber evidence="5">3.1.-.-</ecNumber>
    </recommendedName>
</protein>
<evidence type="ECO:0000256" key="5">
    <source>
        <dbReference type="HAMAP-Rule" id="MF_00651"/>
    </source>
</evidence>
<feature type="region of interest" description="Disordered" evidence="6">
    <location>
        <begin position="108"/>
        <end position="135"/>
    </location>
</feature>
<keyword evidence="2 5" id="KW-0690">Ribosome biogenesis</keyword>
<evidence type="ECO:0000313" key="8">
    <source>
        <dbReference type="EMBL" id="GCF07448.1"/>
    </source>
</evidence>
<comment type="caution">
    <text evidence="8">The sequence shown here is derived from an EMBL/GenBank/DDBJ whole genome shotgun (WGS) entry which is preliminary data.</text>
</comment>
<comment type="subcellular location">
    <subcellularLocation>
        <location evidence="5">Cytoplasm</location>
    </subcellularLocation>
</comment>
<dbReference type="CDD" id="cd16964">
    <property type="entry name" value="YqgF"/>
    <property type="match status" value="1"/>
</dbReference>
<feature type="compositionally biased region" description="Basic residues" evidence="6">
    <location>
        <begin position="120"/>
        <end position="133"/>
    </location>
</feature>
<keyword evidence="1 5" id="KW-0963">Cytoplasm</keyword>
<evidence type="ECO:0000256" key="2">
    <source>
        <dbReference type="ARBA" id="ARBA00022517"/>
    </source>
</evidence>
<reference evidence="8 9" key="1">
    <citation type="submission" date="2019-01" db="EMBL/GenBank/DDBJ databases">
        <title>Draft genome sequence of Dictyobacter sp. Uno17.</title>
        <authorList>
            <person name="Wang C.M."/>
            <person name="Zheng Y."/>
            <person name="Sakai Y."/>
            <person name="Abe K."/>
            <person name="Yokota A."/>
            <person name="Yabe S."/>
        </authorList>
    </citation>
    <scope>NUCLEOTIDE SEQUENCE [LARGE SCALE GENOMIC DNA]</scope>
    <source>
        <strain evidence="8 9">Uno17</strain>
    </source>
</reference>
<keyword evidence="3 5" id="KW-0540">Nuclease</keyword>
<evidence type="ECO:0000256" key="6">
    <source>
        <dbReference type="SAM" id="MobiDB-lite"/>
    </source>
</evidence>
<dbReference type="GO" id="GO:0004518">
    <property type="term" value="F:nuclease activity"/>
    <property type="evidence" value="ECO:0007669"/>
    <property type="project" value="UniProtKB-KW"/>
</dbReference>
<accession>A0A5A5T7S9</accession>
<dbReference type="InterPro" id="IPR037027">
    <property type="entry name" value="YqgF/RNaseH-like_dom_sf"/>
</dbReference>
<dbReference type="NCBIfam" id="TIGR00250">
    <property type="entry name" value="RNAse_H_YqgF"/>
    <property type="match status" value="1"/>
</dbReference>
<evidence type="ECO:0000259" key="7">
    <source>
        <dbReference type="SMART" id="SM00732"/>
    </source>
</evidence>
<dbReference type="AlphaFoldDB" id="A0A5A5T7S9"/>
<dbReference type="Pfam" id="PF03652">
    <property type="entry name" value="RuvX"/>
    <property type="match status" value="1"/>
</dbReference>
<gene>
    <name evidence="8" type="ORF">KDI_10120</name>
</gene>
<dbReference type="HAMAP" id="MF_00651">
    <property type="entry name" value="Nuclease_YqgF"/>
    <property type="match status" value="1"/>
</dbReference>
<comment type="similarity">
    <text evidence="5">Belongs to the YqgF HJR family.</text>
</comment>
<dbReference type="PANTHER" id="PTHR33317:SF4">
    <property type="entry name" value="POLYNUCLEOTIDYL TRANSFERASE, RIBONUCLEASE H-LIKE SUPERFAMILY PROTEIN"/>
    <property type="match status" value="1"/>
</dbReference>
<evidence type="ECO:0000313" key="9">
    <source>
        <dbReference type="Proteomes" id="UP000322530"/>
    </source>
</evidence>
<comment type="function">
    <text evidence="5">Could be a nuclease involved in processing of the 5'-end of pre-16S rRNA.</text>
</comment>
<sequence length="156" mass="17130">MARLIALDVGDARIGVASCDSTGFLASPHSTIHVTRNEQQTWESIQAVIEDIEAEGMIVGLPISLDGQIHGQGQKVQAFVERLKAHISIPVTFWDERLSTVEAQRLLSQRTQGKGEKHAQRGGRQRAQGKKRRSSQEIDALAAAVILQDYLDHLGN</sequence>
<dbReference type="GO" id="GO:0005829">
    <property type="term" value="C:cytosol"/>
    <property type="evidence" value="ECO:0007669"/>
    <property type="project" value="TreeGrafter"/>
</dbReference>